<dbReference type="AlphaFoldDB" id="A0AAJ6YVM5"/>
<keyword evidence="2" id="KW-1185">Reference proteome</keyword>
<dbReference type="KEGG" id="csol:105368068"/>
<protein>
    <submittedName>
        <fullName evidence="3">Uncharacterized protein LOC105368068</fullName>
    </submittedName>
</protein>
<dbReference type="GeneID" id="105368068"/>
<keyword evidence="1" id="KW-0472">Membrane</keyword>
<keyword evidence="1" id="KW-0812">Transmembrane</keyword>
<reference evidence="3" key="1">
    <citation type="submission" date="2025-08" db="UniProtKB">
        <authorList>
            <consortium name="RefSeq"/>
        </authorList>
    </citation>
    <scope>IDENTIFICATION</scope>
</reference>
<proteinExistence type="predicted"/>
<sequence length="161" mass="18465">MLHYKFKKIKESKEKMLSLLTLLTLRSLFGWAPVLASLDKLGEDIVIESDVPPVKNFRDFSNDKMSTSEELLRALNSMSGLSEDDKEAIRRDILKGASGPIVPDDDASLLTASFFTSQFLILFSLLSLIAFIFVFFGYKLYKSLSERERKREEKKKNKQMK</sequence>
<name>A0AAJ6YVM5_9HYME</name>
<accession>A0AAJ6YVM5</accession>
<keyword evidence="1" id="KW-1133">Transmembrane helix</keyword>
<feature type="transmembrane region" description="Helical" evidence="1">
    <location>
        <begin position="119"/>
        <end position="141"/>
    </location>
</feature>
<evidence type="ECO:0000313" key="3">
    <source>
        <dbReference type="RefSeq" id="XP_011505277.1"/>
    </source>
</evidence>
<dbReference type="Proteomes" id="UP000695007">
    <property type="component" value="Unplaced"/>
</dbReference>
<gene>
    <name evidence="3" type="primary">LOC105368068</name>
</gene>
<evidence type="ECO:0000256" key="1">
    <source>
        <dbReference type="SAM" id="Phobius"/>
    </source>
</evidence>
<evidence type="ECO:0000313" key="2">
    <source>
        <dbReference type="Proteomes" id="UP000695007"/>
    </source>
</evidence>
<organism evidence="2 3">
    <name type="scientific">Ceratosolen solmsi marchali</name>
    <dbReference type="NCBI Taxonomy" id="326594"/>
    <lineage>
        <taxon>Eukaryota</taxon>
        <taxon>Metazoa</taxon>
        <taxon>Ecdysozoa</taxon>
        <taxon>Arthropoda</taxon>
        <taxon>Hexapoda</taxon>
        <taxon>Insecta</taxon>
        <taxon>Pterygota</taxon>
        <taxon>Neoptera</taxon>
        <taxon>Endopterygota</taxon>
        <taxon>Hymenoptera</taxon>
        <taxon>Apocrita</taxon>
        <taxon>Proctotrupomorpha</taxon>
        <taxon>Chalcidoidea</taxon>
        <taxon>Agaonidae</taxon>
        <taxon>Agaoninae</taxon>
        <taxon>Ceratosolen</taxon>
    </lineage>
</organism>
<feature type="non-terminal residue" evidence="3">
    <location>
        <position position="161"/>
    </location>
</feature>
<dbReference type="RefSeq" id="XP_011505277.1">
    <property type="nucleotide sequence ID" value="XM_011506975.1"/>
</dbReference>